<dbReference type="SUPFAM" id="SSF103473">
    <property type="entry name" value="MFS general substrate transporter"/>
    <property type="match status" value="1"/>
</dbReference>
<evidence type="ECO:0000256" key="5">
    <source>
        <dbReference type="SAM" id="Phobius"/>
    </source>
</evidence>
<keyword evidence="2 5" id="KW-0812">Transmembrane</keyword>
<gene>
    <name evidence="6" type="ORF">JANAI62_30980</name>
</gene>
<dbReference type="InterPro" id="IPR036259">
    <property type="entry name" value="MFS_trans_sf"/>
</dbReference>
<dbReference type="Proteomes" id="UP000786693">
    <property type="component" value="Unassembled WGS sequence"/>
</dbReference>
<dbReference type="Gene3D" id="1.20.1250.20">
    <property type="entry name" value="MFS general substrate transporter like domains"/>
    <property type="match status" value="1"/>
</dbReference>
<evidence type="ECO:0000313" key="7">
    <source>
        <dbReference type="Proteomes" id="UP000786693"/>
    </source>
</evidence>
<accession>A0ABQ4NQ02</accession>
<keyword evidence="4 5" id="KW-0472">Membrane</keyword>
<dbReference type="PANTHER" id="PTHR23530:SF1">
    <property type="entry name" value="PERMEASE, MAJOR FACILITATOR SUPERFAMILY-RELATED"/>
    <property type="match status" value="1"/>
</dbReference>
<reference evidence="6 7" key="1">
    <citation type="submission" date="2021-05" db="EMBL/GenBank/DDBJ databases">
        <title>Bacteria Genome sequencing.</title>
        <authorList>
            <person name="Takabe Y."/>
            <person name="Nakajima Y."/>
            <person name="Suzuki S."/>
            <person name="Shiozaki T."/>
        </authorList>
    </citation>
    <scope>NUCLEOTIDE SEQUENCE [LARGE SCALE GENOMIC DNA]</scope>
    <source>
        <strain evidence="6 7">AI_62</strain>
    </source>
</reference>
<dbReference type="InterPro" id="IPR005829">
    <property type="entry name" value="Sugar_transporter_CS"/>
</dbReference>
<evidence type="ECO:0000256" key="3">
    <source>
        <dbReference type="ARBA" id="ARBA00022989"/>
    </source>
</evidence>
<comment type="caution">
    <text evidence="6">The sequence shown here is derived from an EMBL/GenBank/DDBJ whole genome shotgun (WGS) entry which is preliminary data.</text>
</comment>
<evidence type="ECO:0000256" key="2">
    <source>
        <dbReference type="ARBA" id="ARBA00022692"/>
    </source>
</evidence>
<feature type="transmembrane region" description="Helical" evidence="5">
    <location>
        <begin position="332"/>
        <end position="352"/>
    </location>
</feature>
<feature type="transmembrane region" description="Helical" evidence="5">
    <location>
        <begin position="158"/>
        <end position="177"/>
    </location>
</feature>
<feature type="transmembrane region" description="Helical" evidence="5">
    <location>
        <begin position="7"/>
        <end position="27"/>
    </location>
</feature>
<protein>
    <submittedName>
        <fullName evidence="6">MFS transporter</fullName>
    </submittedName>
</protein>
<keyword evidence="3 5" id="KW-1133">Transmembrane helix</keyword>
<name>A0ABQ4NQ02_9RHOB</name>
<evidence type="ECO:0000313" key="6">
    <source>
        <dbReference type="EMBL" id="GIT96475.1"/>
    </source>
</evidence>
<dbReference type="PROSITE" id="PS00216">
    <property type="entry name" value="SUGAR_TRANSPORT_1"/>
    <property type="match status" value="1"/>
</dbReference>
<dbReference type="InterPro" id="IPR011701">
    <property type="entry name" value="MFS"/>
</dbReference>
<feature type="transmembrane region" description="Helical" evidence="5">
    <location>
        <begin position="372"/>
        <end position="391"/>
    </location>
</feature>
<proteinExistence type="predicted"/>
<feature type="transmembrane region" description="Helical" evidence="5">
    <location>
        <begin position="132"/>
        <end position="152"/>
    </location>
</feature>
<dbReference type="InterPro" id="IPR053160">
    <property type="entry name" value="MFS_DHA3_Transporter"/>
</dbReference>
<feature type="transmembrane region" description="Helical" evidence="5">
    <location>
        <begin position="245"/>
        <end position="265"/>
    </location>
</feature>
<organism evidence="6 7">
    <name type="scientific">Jannaschia pagri</name>
    <dbReference type="NCBI Taxonomy" id="2829797"/>
    <lineage>
        <taxon>Bacteria</taxon>
        <taxon>Pseudomonadati</taxon>
        <taxon>Pseudomonadota</taxon>
        <taxon>Alphaproteobacteria</taxon>
        <taxon>Rhodobacterales</taxon>
        <taxon>Roseobacteraceae</taxon>
        <taxon>Jannaschia</taxon>
    </lineage>
</organism>
<sequence>MTRNIQLYPWFRFLRSLIFWQAVWFLYLQAELSAAEAIAIYAIYDVATTLLEVPSGWLSDRWGRRPTLIVSAAAALATAAMQATGGPFLWFAAAQILLGVHAAFASGTDSSLLYQSLAADGRADDMDHQEMIGWRAGFAGLALSAVVGGALARWDLTWPYIATTLAYGALLLVTLAFQEPPRDRTQQHRVGTLRSLGETFRLPMAVWLLLIGVLMYGFSHVSFVFGQPVIESALAGTALARETPLVSGIVTASMMSLSLVVSIFAPGLRTSVGLVALLLCAFAFQIALPGALAIATGPVAILLLLGRMIPDALAQPFLVARLQALLRDESRATFLSLQSLLGRVLFAATLWIAATSTTDVGQMPDGDLRMILAAYAMGGVVLLIGLTVFAWRLPKD</sequence>
<dbReference type="RefSeq" id="WP_220749971.1">
    <property type="nucleotide sequence ID" value="NZ_BPFH01000006.1"/>
</dbReference>
<dbReference type="Pfam" id="PF07690">
    <property type="entry name" value="MFS_1"/>
    <property type="match status" value="1"/>
</dbReference>
<dbReference type="EMBL" id="BPFH01000006">
    <property type="protein sequence ID" value="GIT96475.1"/>
    <property type="molecule type" value="Genomic_DNA"/>
</dbReference>
<feature type="transmembrane region" description="Helical" evidence="5">
    <location>
        <begin position="33"/>
        <end position="53"/>
    </location>
</feature>
<evidence type="ECO:0000256" key="1">
    <source>
        <dbReference type="ARBA" id="ARBA00004141"/>
    </source>
</evidence>
<keyword evidence="7" id="KW-1185">Reference proteome</keyword>
<feature type="transmembrane region" description="Helical" evidence="5">
    <location>
        <begin position="204"/>
        <end position="225"/>
    </location>
</feature>
<feature type="transmembrane region" description="Helical" evidence="5">
    <location>
        <begin position="272"/>
        <end position="294"/>
    </location>
</feature>
<comment type="subcellular location">
    <subcellularLocation>
        <location evidence="1">Membrane</location>
        <topology evidence="1">Multi-pass membrane protein</topology>
    </subcellularLocation>
</comment>
<evidence type="ECO:0000256" key="4">
    <source>
        <dbReference type="ARBA" id="ARBA00023136"/>
    </source>
</evidence>
<dbReference type="PANTHER" id="PTHR23530">
    <property type="entry name" value="TRANSPORT PROTEIN-RELATED"/>
    <property type="match status" value="1"/>
</dbReference>